<organism evidence="7 8">
    <name type="scientific">Penicillium angulare</name>
    <dbReference type="NCBI Taxonomy" id="116970"/>
    <lineage>
        <taxon>Eukaryota</taxon>
        <taxon>Fungi</taxon>
        <taxon>Dikarya</taxon>
        <taxon>Ascomycota</taxon>
        <taxon>Pezizomycotina</taxon>
        <taxon>Eurotiomycetes</taxon>
        <taxon>Eurotiomycetidae</taxon>
        <taxon>Eurotiales</taxon>
        <taxon>Aspergillaceae</taxon>
        <taxon>Penicillium</taxon>
    </lineage>
</organism>
<dbReference type="Proteomes" id="UP001149165">
    <property type="component" value="Unassembled WGS sequence"/>
</dbReference>
<keyword evidence="3" id="KW-0804">Transcription</keyword>
<comment type="caution">
    <text evidence="7">The sequence shown here is derived from an EMBL/GenBank/DDBJ whole genome shotgun (WGS) entry which is preliminary data.</text>
</comment>
<reference evidence="7" key="2">
    <citation type="journal article" date="2023" name="IMA Fungus">
        <title>Comparative genomic study of the Penicillium genus elucidates a diverse pangenome and 15 lateral gene transfer events.</title>
        <authorList>
            <person name="Petersen C."/>
            <person name="Sorensen T."/>
            <person name="Nielsen M.R."/>
            <person name="Sondergaard T.E."/>
            <person name="Sorensen J.L."/>
            <person name="Fitzpatrick D.A."/>
            <person name="Frisvad J.C."/>
            <person name="Nielsen K.L."/>
        </authorList>
    </citation>
    <scope>NUCLEOTIDE SEQUENCE</scope>
    <source>
        <strain evidence="7">IBT 30069</strain>
    </source>
</reference>
<dbReference type="Gene3D" id="4.10.240.10">
    <property type="entry name" value="Zn(2)-C6 fungal-type DNA-binding domain"/>
    <property type="match status" value="1"/>
</dbReference>
<dbReference type="CDD" id="cd00067">
    <property type="entry name" value="GAL4"/>
    <property type="match status" value="1"/>
</dbReference>
<proteinExistence type="predicted"/>
<feature type="domain" description="Zn(2)-C6 fungal-type" evidence="6">
    <location>
        <begin position="32"/>
        <end position="63"/>
    </location>
</feature>
<reference evidence="7" key="1">
    <citation type="submission" date="2022-11" db="EMBL/GenBank/DDBJ databases">
        <authorList>
            <person name="Petersen C."/>
        </authorList>
    </citation>
    <scope>NUCLEOTIDE SEQUENCE</scope>
    <source>
        <strain evidence="7">IBT 30069</strain>
    </source>
</reference>
<evidence type="ECO:0000256" key="3">
    <source>
        <dbReference type="ARBA" id="ARBA00023163"/>
    </source>
</evidence>
<protein>
    <recommendedName>
        <fullName evidence="6">Zn(2)-C6 fungal-type domain-containing protein</fullName>
    </recommendedName>
</protein>
<dbReference type="InterPro" id="IPR036864">
    <property type="entry name" value="Zn2-C6_fun-type_DNA-bd_sf"/>
</dbReference>
<feature type="region of interest" description="Disordered" evidence="5">
    <location>
        <begin position="1"/>
        <end position="28"/>
    </location>
</feature>
<dbReference type="GO" id="GO:0003677">
    <property type="term" value="F:DNA binding"/>
    <property type="evidence" value="ECO:0007669"/>
    <property type="project" value="UniProtKB-KW"/>
</dbReference>
<dbReference type="PROSITE" id="PS00463">
    <property type="entry name" value="ZN2_CY6_FUNGAL_1"/>
    <property type="match status" value="1"/>
</dbReference>
<evidence type="ECO:0000313" key="8">
    <source>
        <dbReference type="Proteomes" id="UP001149165"/>
    </source>
</evidence>
<evidence type="ECO:0000256" key="2">
    <source>
        <dbReference type="ARBA" id="ARBA00023125"/>
    </source>
</evidence>
<keyword evidence="8" id="KW-1185">Reference proteome</keyword>
<sequence>MSETMQTDLHRTSAPPEDQQPPRKKIRKGTRSCWECKHRKVRCHFVSDGDQSCRECLARGTICQSQDLPEPTFRESDRASLGDRIGRVESLLEKVLHRLDTIGSVEEPRELPSTAADDGFVSSAAATPANENAPALSLFDNGLLGFRRSDVPTPSMILNGTMTRDLEKLRHELLSLLPSNTSLNRLEEANSCWWLVRAQCFQTYEESLLPSAAAARSDRHPTAVAKILLWVGICLQQLPRGFDTDSLELSYSPTRMIAESVRVVARSITSDEILSSSIDGLECLVLQGVLYNNDGKLRSAWLSYRRALNVAQIIGLHRLPPEATGEPNSLSRARVIWNHIIYADRYLSLMLGMYHGVPDVALDPKQSVDHSTRTTPMDLLCRIAGSIIERNQKFSSTTSSMVRVTQTIDAELMSVDVEPVVEDSIASLPEKSIERAHAYMKLMTQLWHYQLIAWLHLPLLLDSGRHYDYSWQSCLDASRSIIRCYTSIRRLTADSFCCKSLDFQAFTAAVTLLINMLGPTGQPPLNSEDWLSIETVISILEILAEGQPPDKVATRGLSVLRLLKGVATGDNVTRSGSSNGVPPIDSQPGRIKVDIPYFGTISLDRIIRRDLPERWQYDAHRSKSFTVNPITNNTTTPDVANIMEGSAVQDQATSVEPWLEGQLELGPTDAWSFDPELTSLPSFLPNLADDWDLAL</sequence>
<dbReference type="PANTHER" id="PTHR47840:SF1">
    <property type="entry name" value="ZN(II)2CYS6 TRANSCRIPTION FACTOR (EUROFUNG)"/>
    <property type="match status" value="1"/>
</dbReference>
<name>A0A9W9FCL6_9EURO</name>
<dbReference type="CDD" id="cd12148">
    <property type="entry name" value="fungal_TF_MHR"/>
    <property type="match status" value="1"/>
</dbReference>
<dbReference type="OrthoDB" id="5392779at2759"/>
<dbReference type="AlphaFoldDB" id="A0A9W9FCL6"/>
<evidence type="ECO:0000256" key="5">
    <source>
        <dbReference type="SAM" id="MobiDB-lite"/>
    </source>
</evidence>
<evidence type="ECO:0000259" key="6">
    <source>
        <dbReference type="PROSITE" id="PS00463"/>
    </source>
</evidence>
<keyword evidence="4" id="KW-0539">Nucleus</keyword>
<dbReference type="PANTHER" id="PTHR47840">
    <property type="entry name" value="ZN(II)2CYS6 TRANSCRIPTION FACTOR (EUROFUNG)-RELATED"/>
    <property type="match status" value="1"/>
</dbReference>
<evidence type="ECO:0000313" key="7">
    <source>
        <dbReference type="EMBL" id="KAJ5097477.1"/>
    </source>
</evidence>
<gene>
    <name evidence="7" type="ORF">N7456_008198</name>
</gene>
<dbReference type="SUPFAM" id="SSF57701">
    <property type="entry name" value="Zn2/Cys6 DNA-binding domain"/>
    <property type="match status" value="1"/>
</dbReference>
<dbReference type="GO" id="GO:0000981">
    <property type="term" value="F:DNA-binding transcription factor activity, RNA polymerase II-specific"/>
    <property type="evidence" value="ECO:0007669"/>
    <property type="project" value="InterPro"/>
</dbReference>
<keyword evidence="2" id="KW-0238">DNA-binding</keyword>
<keyword evidence="1" id="KW-0805">Transcription regulation</keyword>
<dbReference type="InterPro" id="IPR001138">
    <property type="entry name" value="Zn2Cys6_DnaBD"/>
</dbReference>
<evidence type="ECO:0000256" key="1">
    <source>
        <dbReference type="ARBA" id="ARBA00023015"/>
    </source>
</evidence>
<dbReference type="GO" id="GO:0008270">
    <property type="term" value="F:zinc ion binding"/>
    <property type="evidence" value="ECO:0007669"/>
    <property type="project" value="InterPro"/>
</dbReference>
<accession>A0A9W9FCL6</accession>
<dbReference type="EMBL" id="JAPQKH010000005">
    <property type="protein sequence ID" value="KAJ5097477.1"/>
    <property type="molecule type" value="Genomic_DNA"/>
</dbReference>
<evidence type="ECO:0000256" key="4">
    <source>
        <dbReference type="ARBA" id="ARBA00023242"/>
    </source>
</evidence>